<dbReference type="InterPro" id="IPR011042">
    <property type="entry name" value="6-blade_b-propeller_TolB-like"/>
</dbReference>
<dbReference type="PANTHER" id="PTHR10907:SF47">
    <property type="entry name" value="REGUCALCIN"/>
    <property type="match status" value="1"/>
</dbReference>
<feature type="domain" description="SMP-30/Gluconolactonase/LRE-like region" evidence="4">
    <location>
        <begin position="15"/>
        <end position="258"/>
    </location>
</feature>
<comment type="similarity">
    <text evidence="1">Belongs to the SMP-30/CGR1 family.</text>
</comment>
<dbReference type="SUPFAM" id="SSF63829">
    <property type="entry name" value="Calcium-dependent phosphotriesterase"/>
    <property type="match status" value="1"/>
</dbReference>
<feature type="binding site" evidence="3">
    <location>
        <position position="17"/>
    </location>
    <ligand>
        <name>a divalent metal cation</name>
        <dbReference type="ChEBI" id="CHEBI:60240"/>
    </ligand>
</feature>
<organism evidence="5 6">
    <name type="scientific">Erwinia amylovora NBRC 12687 = CFBP 1232</name>
    <dbReference type="NCBI Taxonomy" id="1219359"/>
    <lineage>
        <taxon>Bacteria</taxon>
        <taxon>Pseudomonadati</taxon>
        <taxon>Pseudomonadota</taxon>
        <taxon>Gammaproteobacteria</taxon>
        <taxon>Enterobacterales</taxon>
        <taxon>Erwiniaceae</taxon>
        <taxon>Erwinia</taxon>
    </lineage>
</organism>
<accession>A0A831EKF4</accession>
<protein>
    <submittedName>
        <fullName evidence="5">Regucalcin</fullName>
    </submittedName>
</protein>
<evidence type="ECO:0000313" key="5">
    <source>
        <dbReference type="EMBL" id="CCO94460.1"/>
    </source>
</evidence>
<evidence type="ECO:0000256" key="3">
    <source>
        <dbReference type="PIRSR" id="PIRSR605511-2"/>
    </source>
</evidence>
<comment type="cofactor">
    <cofactor evidence="3">
        <name>Zn(2+)</name>
        <dbReference type="ChEBI" id="CHEBI:29105"/>
    </cofactor>
    <text evidence="3">Binds 1 divalent metal cation per subunit.</text>
</comment>
<gene>
    <name evidence="5" type="ORF">BN437_2543</name>
</gene>
<dbReference type="Gene3D" id="2.120.10.30">
    <property type="entry name" value="TolB, C-terminal domain"/>
    <property type="match status" value="1"/>
</dbReference>
<dbReference type="GO" id="GO:0019853">
    <property type="term" value="P:L-ascorbic acid biosynthetic process"/>
    <property type="evidence" value="ECO:0007669"/>
    <property type="project" value="TreeGrafter"/>
</dbReference>
<feature type="binding site" evidence="3">
    <location>
        <position position="102"/>
    </location>
    <ligand>
        <name>substrate</name>
    </ligand>
</feature>
<reference evidence="5 6" key="2">
    <citation type="submission" date="2013-04" db="EMBL/GenBank/DDBJ databases">
        <title>Comparative genomics of 12 strains of Erwinia amylovora identifies a pan-genome with a large conserved core and provides insights into host specificity.</title>
        <authorList>
            <person name="Mann R.A."/>
            <person name="Smits T.H.M."/>
            <person name="Buehlmann A."/>
            <person name="Blom J."/>
            <person name="Goesmann A."/>
            <person name="Frey J.E."/>
            <person name="Plummer K.M."/>
            <person name="Beer S.V."/>
            <person name="Luck J."/>
            <person name="Duffy B."/>
            <person name="Rodoni B."/>
        </authorList>
    </citation>
    <scope>NUCLEOTIDE SEQUENCE [LARGE SCALE GENOMIC DNA]</scope>
    <source>
        <strain evidence="6">CFBP 1232</strain>
    </source>
</reference>
<dbReference type="InterPro" id="IPR013658">
    <property type="entry name" value="SGL"/>
</dbReference>
<dbReference type="GO" id="GO:0004341">
    <property type="term" value="F:gluconolactonase activity"/>
    <property type="evidence" value="ECO:0007669"/>
    <property type="project" value="TreeGrafter"/>
</dbReference>
<feature type="binding site" evidence="3">
    <location>
        <position position="148"/>
    </location>
    <ligand>
        <name>a divalent metal cation</name>
        <dbReference type="ChEBI" id="CHEBI:60240"/>
    </ligand>
</feature>
<dbReference type="RefSeq" id="WP_004158778.1">
    <property type="nucleotide sequence ID" value="NZ_BAYW01000015.1"/>
</dbReference>
<feature type="binding site" evidence="3">
    <location>
        <position position="100"/>
    </location>
    <ligand>
        <name>substrate</name>
    </ligand>
</feature>
<dbReference type="Pfam" id="PF08450">
    <property type="entry name" value="SGL"/>
    <property type="match status" value="1"/>
</dbReference>
<dbReference type="GeneID" id="97606651"/>
<dbReference type="EMBL" id="CAPB01000025">
    <property type="protein sequence ID" value="CCO94460.1"/>
    <property type="molecule type" value="Genomic_DNA"/>
</dbReference>
<evidence type="ECO:0000256" key="2">
    <source>
        <dbReference type="PIRSR" id="PIRSR605511-1"/>
    </source>
</evidence>
<reference evidence="5 6" key="1">
    <citation type="submission" date="2012-11" db="EMBL/GenBank/DDBJ databases">
        <authorList>
            <person name="Linke B."/>
        </authorList>
    </citation>
    <scope>NUCLEOTIDE SEQUENCE [LARGE SCALE GENOMIC DNA]</scope>
    <source>
        <strain evidence="6">CFBP 1232</strain>
    </source>
</reference>
<proteinExistence type="inferred from homology"/>
<sequence>MAYQVENVLSVQAELGECPLWCVDQQVLWFVDIIAPALHRFDPISGEHQAWPVAEDIGCIGLCKDGGLIAALRSGVCFLNKRGEITGRIATNPGDAPRSRFNDGRVDPFGRFWCGSLWEPQDRNGAKLYRVDNQLKLTEQADDIMISNGLAFTPDRLWMYQSDTPHGLLYRYPLDADTGEIGPREVVRRFDPQQGGSPDGAALDSEGYYWAAMFDGGRVVRIDTRSGDIVDEILLPVRWPTMVAFGGPDLKTLYITTSREDRSADELAQFPQSGDLFAVRVAVAGLPEPLFHQQ</sequence>
<feature type="active site" description="Proton donor/acceptor" evidence="2">
    <location>
        <position position="199"/>
    </location>
</feature>
<dbReference type="Proteomes" id="UP000013111">
    <property type="component" value="Unassembled WGS sequence"/>
</dbReference>
<comment type="caution">
    <text evidence="5">The sequence shown here is derived from an EMBL/GenBank/DDBJ whole genome shotgun (WGS) entry which is preliminary data.</text>
</comment>
<evidence type="ECO:0000313" key="6">
    <source>
        <dbReference type="Proteomes" id="UP000013111"/>
    </source>
</evidence>
<feature type="binding site" evidence="3">
    <location>
        <position position="199"/>
    </location>
    <ligand>
        <name>a divalent metal cation</name>
        <dbReference type="ChEBI" id="CHEBI:60240"/>
    </ligand>
</feature>
<dbReference type="InterPro" id="IPR005511">
    <property type="entry name" value="SMP-30"/>
</dbReference>
<keyword evidence="3" id="KW-0479">Metal-binding</keyword>
<keyword evidence="3" id="KW-0862">Zinc</keyword>
<evidence type="ECO:0000259" key="4">
    <source>
        <dbReference type="Pfam" id="PF08450"/>
    </source>
</evidence>
<dbReference type="PRINTS" id="PR01790">
    <property type="entry name" value="SMP30FAMILY"/>
</dbReference>
<evidence type="ECO:0000256" key="1">
    <source>
        <dbReference type="ARBA" id="ARBA00008853"/>
    </source>
</evidence>
<dbReference type="PANTHER" id="PTHR10907">
    <property type="entry name" value="REGUCALCIN"/>
    <property type="match status" value="1"/>
</dbReference>
<name>A0A831EKF4_ERWAM</name>
<dbReference type="AlphaFoldDB" id="A0A831EKF4"/>
<dbReference type="GO" id="GO:0005509">
    <property type="term" value="F:calcium ion binding"/>
    <property type="evidence" value="ECO:0007669"/>
    <property type="project" value="TreeGrafter"/>
</dbReference>